<dbReference type="EMBL" id="CANTUO010000004">
    <property type="protein sequence ID" value="CAI5759176.1"/>
    <property type="molecule type" value="Genomic_DNA"/>
</dbReference>
<evidence type="ECO:0000313" key="3">
    <source>
        <dbReference type="Proteomes" id="UP001152885"/>
    </source>
</evidence>
<dbReference type="Pfam" id="PF22998">
    <property type="entry name" value="GNAT_LYC1-like"/>
    <property type="match status" value="1"/>
</dbReference>
<evidence type="ECO:0000313" key="2">
    <source>
        <dbReference type="EMBL" id="CAI5759176.1"/>
    </source>
</evidence>
<dbReference type="Proteomes" id="UP001152885">
    <property type="component" value="Unassembled WGS sequence"/>
</dbReference>
<organism evidence="2 3">
    <name type="scientific">Candida verbasci</name>
    <dbReference type="NCBI Taxonomy" id="1227364"/>
    <lineage>
        <taxon>Eukaryota</taxon>
        <taxon>Fungi</taxon>
        <taxon>Dikarya</taxon>
        <taxon>Ascomycota</taxon>
        <taxon>Saccharomycotina</taxon>
        <taxon>Pichiomycetes</taxon>
        <taxon>Debaryomycetaceae</taxon>
        <taxon>Candida/Lodderomyces clade</taxon>
        <taxon>Candida</taxon>
    </lineage>
</organism>
<dbReference type="InterPro" id="IPR055100">
    <property type="entry name" value="GNAT_LYC1-like"/>
</dbReference>
<name>A0A9W4TXC9_9ASCO</name>
<dbReference type="InterPro" id="IPR053013">
    <property type="entry name" value="LAT"/>
</dbReference>
<gene>
    <name evidence="2" type="ORF">CANVERA_P3685</name>
</gene>
<dbReference type="PANTHER" id="PTHR34815">
    <property type="entry name" value="LYSINE ACETYLTRANSFERASE"/>
    <property type="match status" value="1"/>
</dbReference>
<dbReference type="Gene3D" id="3.40.630.30">
    <property type="match status" value="1"/>
</dbReference>
<sequence>MAPSLSNSTPVEFKLVQLTDQDHINFTRCKNGQTWKGDLSVDDYILREHTLGKSKLINDNLLVYMLQDQNKIPLCSVEILIRPGWKFEYNNGEADVLEVKCGTIGSVFTYPENRGKGYSRIMIDKLVRLCKEDIIGQEGFTFLYSEIGEYYTKHGFKSYPVDTLSIPLKDQDLSPIEASYEFIPYHQFEPLMSKYNEKLKSEIIEKVKKDHKTRVSIIPDSHIIDWFHLRAKYLSYKLYHEKSKTDRIDFYNEDYQSIISKLENEEPNVYGIKMEDDTGFIIWTVDFKDDSNSVTILKCVSFENDDSVVLKLLHLLKNHISKRPILGQETTKITLWESEVSLSCIDLIKSQFVGVSIADNSSRSAIMINNDKQDKLLKNDDIIWEENTKLPWF</sequence>
<evidence type="ECO:0000259" key="1">
    <source>
        <dbReference type="Pfam" id="PF22998"/>
    </source>
</evidence>
<reference evidence="2" key="1">
    <citation type="submission" date="2022-12" db="EMBL/GenBank/DDBJ databases">
        <authorList>
            <person name="Brejova B."/>
        </authorList>
    </citation>
    <scope>NUCLEOTIDE SEQUENCE</scope>
</reference>
<keyword evidence="3" id="KW-1185">Reference proteome</keyword>
<dbReference type="SUPFAM" id="SSF55729">
    <property type="entry name" value="Acyl-CoA N-acyltransferases (Nat)"/>
    <property type="match status" value="1"/>
</dbReference>
<dbReference type="PANTHER" id="PTHR34815:SF2">
    <property type="entry name" value="N-ACETYLTRANSFERASE DOMAIN-CONTAINING PROTEIN"/>
    <property type="match status" value="1"/>
</dbReference>
<accession>A0A9W4TXC9</accession>
<comment type="caution">
    <text evidence="2">The sequence shown here is derived from an EMBL/GenBank/DDBJ whole genome shotgun (WGS) entry which is preliminary data.</text>
</comment>
<dbReference type="OrthoDB" id="2020070at2759"/>
<feature type="domain" description="LYC1 C-terminal" evidence="1">
    <location>
        <begin position="174"/>
        <end position="393"/>
    </location>
</feature>
<dbReference type="AlphaFoldDB" id="A0A9W4TXC9"/>
<dbReference type="InterPro" id="IPR016181">
    <property type="entry name" value="Acyl_CoA_acyltransferase"/>
</dbReference>
<protein>
    <recommendedName>
        <fullName evidence="1">LYC1 C-terminal domain-containing protein</fullName>
    </recommendedName>
</protein>
<proteinExistence type="predicted"/>